<dbReference type="Proteomes" id="UP001174136">
    <property type="component" value="Unassembled WGS sequence"/>
</dbReference>
<dbReference type="EMBL" id="JAOPHQ010005976">
    <property type="protein sequence ID" value="KAK0133655.1"/>
    <property type="molecule type" value="Genomic_DNA"/>
</dbReference>
<sequence>MDMEQQQQKVKELKQKQAFANISLSQKTVASRVDELASDLQIQLKTKAKEFVSYLLAADERTFGFKGIHGTTTGQDIFTQVERCINETALQWNTFVGLTTDGPPVMCGEVHALVSLVREEMGHTGGNLTAYSCIIHQKALCGKVLGMVTVVMKTFCEDCYDTQVEIVHFMESKQKVIPKLDEKWLSDLACRSKSNLNLFTNPFAIDIDTAPEHLKLELIELQCNSALKTQ</sequence>
<dbReference type="AlphaFoldDB" id="A0AA47NQG7"/>
<dbReference type="PANTHER" id="PTHR45913:SF11">
    <property type="entry name" value="EPM2A-INTERACTING PROTEIN 1"/>
    <property type="match status" value="1"/>
</dbReference>
<dbReference type="PANTHER" id="PTHR45913">
    <property type="entry name" value="EPM2A-INTERACTING PROTEIN 1"/>
    <property type="match status" value="1"/>
</dbReference>
<organism evidence="1 2">
    <name type="scientific">Merluccius polli</name>
    <name type="common">Benguela hake</name>
    <name type="synonym">Merluccius cadenati</name>
    <dbReference type="NCBI Taxonomy" id="89951"/>
    <lineage>
        <taxon>Eukaryota</taxon>
        <taxon>Metazoa</taxon>
        <taxon>Chordata</taxon>
        <taxon>Craniata</taxon>
        <taxon>Vertebrata</taxon>
        <taxon>Euteleostomi</taxon>
        <taxon>Actinopterygii</taxon>
        <taxon>Neopterygii</taxon>
        <taxon>Teleostei</taxon>
        <taxon>Neoteleostei</taxon>
        <taxon>Acanthomorphata</taxon>
        <taxon>Zeiogadaria</taxon>
        <taxon>Gadariae</taxon>
        <taxon>Gadiformes</taxon>
        <taxon>Gadoidei</taxon>
        <taxon>Merlucciidae</taxon>
        <taxon>Merluccius</taxon>
    </lineage>
</organism>
<evidence type="ECO:0000313" key="2">
    <source>
        <dbReference type="Proteomes" id="UP001174136"/>
    </source>
</evidence>
<comment type="caution">
    <text evidence="1">The sequence shown here is derived from an EMBL/GenBank/DDBJ whole genome shotgun (WGS) entry which is preliminary data.</text>
</comment>
<gene>
    <name evidence="1" type="ORF">N1851_030787</name>
</gene>
<name>A0AA47NQG7_MERPO</name>
<reference evidence="1" key="1">
    <citation type="journal article" date="2023" name="Front. Mar. Sci.">
        <title>A new Merluccius polli reference genome to investigate the effects of global change in West African waters.</title>
        <authorList>
            <person name="Mateo J.L."/>
            <person name="Blanco-Fernandez C."/>
            <person name="Garcia-Vazquez E."/>
            <person name="Machado-Schiaffino G."/>
        </authorList>
    </citation>
    <scope>NUCLEOTIDE SEQUENCE</scope>
    <source>
        <strain evidence="1">C29</strain>
        <tissue evidence="1">Fin</tissue>
    </source>
</reference>
<evidence type="ECO:0000313" key="1">
    <source>
        <dbReference type="EMBL" id="KAK0133655.1"/>
    </source>
</evidence>
<accession>A0AA47NQG7</accession>
<proteinExistence type="predicted"/>
<keyword evidence="2" id="KW-1185">Reference proteome</keyword>
<protein>
    <submittedName>
        <fullName evidence="1">General transcription factor II-I repeat domain-containing protein 2B</fullName>
    </submittedName>
</protein>